<evidence type="ECO:0000313" key="2">
    <source>
        <dbReference type="Proteomes" id="UP001163324"/>
    </source>
</evidence>
<dbReference type="Proteomes" id="UP001163324">
    <property type="component" value="Chromosome 9"/>
</dbReference>
<proteinExistence type="predicted"/>
<organism evidence="1 2">
    <name type="scientific">Trichothecium roseum</name>
    <dbReference type="NCBI Taxonomy" id="47278"/>
    <lineage>
        <taxon>Eukaryota</taxon>
        <taxon>Fungi</taxon>
        <taxon>Dikarya</taxon>
        <taxon>Ascomycota</taxon>
        <taxon>Pezizomycotina</taxon>
        <taxon>Sordariomycetes</taxon>
        <taxon>Hypocreomycetidae</taxon>
        <taxon>Hypocreales</taxon>
        <taxon>Hypocreales incertae sedis</taxon>
        <taxon>Trichothecium</taxon>
    </lineage>
</organism>
<reference evidence="1" key="1">
    <citation type="submission" date="2022-10" db="EMBL/GenBank/DDBJ databases">
        <title>Complete Genome of Trichothecium roseum strain YXFP-22015, a Plant Pathogen Isolated from Citrus.</title>
        <authorList>
            <person name="Wang Y."/>
            <person name="Zhu L."/>
        </authorList>
    </citation>
    <scope>NUCLEOTIDE SEQUENCE</scope>
    <source>
        <strain evidence="1">YXFP-22015</strain>
    </source>
</reference>
<gene>
    <name evidence="1" type="ORF">N3K66_008445</name>
</gene>
<dbReference type="EMBL" id="CM047948">
    <property type="protein sequence ID" value="KAI9896273.1"/>
    <property type="molecule type" value="Genomic_DNA"/>
</dbReference>
<comment type="caution">
    <text evidence="1">The sequence shown here is derived from an EMBL/GenBank/DDBJ whole genome shotgun (WGS) entry which is preliminary data.</text>
</comment>
<protein>
    <submittedName>
        <fullName evidence="1">Uncharacterized protein</fullName>
    </submittedName>
</protein>
<evidence type="ECO:0000313" key="1">
    <source>
        <dbReference type="EMBL" id="KAI9896273.1"/>
    </source>
</evidence>
<sequence length="279" mass="32480">MSCRSNTATPRGSIDGGDPPSYAETLDVGDAFKSIEQLWDDYYGHEDVVQELAKQKYNVFFTWRSSEDTEYSPLHWLPRWLFRCRKTQPVWLAFLRARTKNLPRLMKSRFRWSSVNVVPGLDKMFEEYIDTSSLPHPYVLNGYYYLHHRVSQIQPQRTDDPEWAGELHVYSNDASVLLGFDVDGLASSMPSEVTCCSSDRGMVYNFDAVRVRNPRFNMIYPGMLLDGSWPWPRADEQDIKTDVAEYIEEAEDTRDDIQIPYVPDHKAILEGYYYVHSTE</sequence>
<keyword evidence="2" id="KW-1185">Reference proteome</keyword>
<accession>A0ACC0UQL5</accession>
<name>A0ACC0UQL5_9HYPO</name>